<sequence length="1437" mass="167765">MNSDNKLVKLIEKMYPNIEKAEVQRLLSDMSLTQNDMCGLLLYLCDHPLSDWQLKEILNAVSERVDNINWRLIYEIILDGNEKVCNVEYLEMLIKCWVTISGIITVPYEIFFKKVKMLPKNVHDKFFKLIIDNSTGTVSLYSNIFFKRLISHDEFKVKLKKNITYESNLNCNELFDAIEDSADLIEYVKLKSPEYCTIGLSKILMKKVCDKSNCDKNCEHNYEHRKVFLTLFKQYSENTTNHFVFHILFARMEKSIFFYMEEVELTLTKSLDLLLEHKALSLLADTLKPYKFCCDIVILSSRRDHLNLEFWLNNIKDIHRFVQYLHHKICVLSNGMFPFTRQIVAAVLKIVEQRINDSKELNRDVLKDINDMINEIVLINADTGSSRDKITAYLTDIIQSNLQIEDIIKKLTEYMKSDEQGVSRSVLTVFIENYKGFYKLPNSDVVAKLYGELIKRQYGLKSFIRQSISLVKQSLANPKNDKEFSFAFKILEVFYNDNPDEFKELESMENLVLGLIKKELIIIDEDSKNNLSIEQIVKTVTGIENYNKSLLNSFNESTSVKATQNEIIAVILINLTKDNISFVKFVNKQNRSFYNALVGYSFAVLNQMLQCSFSDENNYVSNLGVFLGKIILAKNRPVQIENFDLENFILNTVEYKRVTISVLFTTKFLLQGLEGDIYIPNNPWLMKILYLMRELYSCTLFDIRKYILELFRGFGIKLIGVKPIRIIGPLAPYNFNLLSSLDTSNDSNLKIDKNFIIKVAVISFDFSIRETASLIVNNALKICARLALYSFKRYSLSKFYLKNFFINTIQSLVMVNSHDIVKKSLSDNVSHFMKIGCISIKESTILLLIKDNLQIVIDVVKESAVSTVIDKLDDLYEWIERNRKIAEEFNTLKINQNNDMALDCLIGNSTYMKKRPLRTIENNEYQEIRSLLIQLGRKIPIKKRDFITEEFPMILKDRRYQNFRNIISHIETKSINKDEDCLNLAKYLVGHAISTNCEEDFIFEFLSVVFSMSPGTMSETVGWLIYSDSESRNIKLTKKFIENDFVFIEEYDSALARSIPKDETGATMEHSISLISEVVLGDDTICSVYNFIRTVEAIARNMNMSLNANDFLKKLESKMIDFGTSNEKDIFKEFVMKNNMNVPFKQLHCKFKQLYQLEDFRFLTALKNAWQHFIFYSGEYAYFKVDILAHLIKHDACSFIYSALEILLQSIEKRVYVFNVFFCRFFVKFLDSISSETLTSQLSHHYRVFTFKVIELLTPSIVPVFTAQFLEIVNHSYFNSNSDVENLFIIKELLTSLNYNLKLERSIFDYLIKPERTVFLKKYNTYLSFLCPNHCINIKNLFNRGPRSPTYNSYNCYFTKNGQHHNFMDVIDFCESNNHDQLKYFLKKFPKETIFSIVIRYYGRMPSDSICKAYEEACKIDKDYVSSIETKYSFINK</sequence>
<dbReference type="OrthoDB" id="1933107at2759"/>
<dbReference type="InterPro" id="IPR032191">
    <property type="entry name" value="CNOT1_CAF1_bind"/>
</dbReference>
<dbReference type="GO" id="GO:0000288">
    <property type="term" value="P:nuclear-transcribed mRNA catabolic process, deadenylation-dependent decay"/>
    <property type="evidence" value="ECO:0007669"/>
    <property type="project" value="TreeGrafter"/>
</dbReference>
<dbReference type="PANTHER" id="PTHR13162:SF8">
    <property type="entry name" value="CCR4-NOT TRANSCRIPTION COMPLEX SUBUNIT 1"/>
    <property type="match status" value="1"/>
</dbReference>
<dbReference type="InterPro" id="IPR038535">
    <property type="entry name" value="CNOT1_TTP_bind_sf"/>
</dbReference>
<dbReference type="Pfam" id="PF16417">
    <property type="entry name" value="CNOT1_TTP_bind"/>
    <property type="match status" value="1"/>
</dbReference>
<evidence type="ECO:0000259" key="3">
    <source>
        <dbReference type="Pfam" id="PF16418"/>
    </source>
</evidence>
<comment type="caution">
    <text evidence="5">The sequence shown here is derived from an EMBL/GenBank/DDBJ whole genome shotgun (WGS) entry which is preliminary data.</text>
</comment>
<dbReference type="GO" id="GO:0060090">
    <property type="term" value="F:molecular adaptor activity"/>
    <property type="evidence" value="ECO:0007669"/>
    <property type="project" value="TreeGrafter"/>
</dbReference>
<dbReference type="Pfam" id="PF16415">
    <property type="entry name" value="CNOT1_CAF1_bind"/>
    <property type="match status" value="1"/>
</dbReference>
<protein>
    <submittedName>
        <fullName evidence="5">NOT1</fullName>
    </submittedName>
</protein>
<reference evidence="5 6" key="1">
    <citation type="journal article" date="2017" name="Environ. Microbiol.">
        <title>Decay of the glycolytic pathway and adaptation to intranuclear parasitism within Enterocytozoonidae microsporidia.</title>
        <authorList>
            <person name="Wiredu Boakye D."/>
            <person name="Jaroenlak P."/>
            <person name="Prachumwat A."/>
            <person name="Williams T.A."/>
            <person name="Bateman K.S."/>
            <person name="Itsathitphaisarn O."/>
            <person name="Sritunyalucksana K."/>
            <person name="Paszkiewicz K.H."/>
            <person name="Moore K.A."/>
            <person name="Stentiford G.D."/>
            <person name="Williams B.A."/>
        </authorList>
    </citation>
    <scope>NUCLEOTIDE SEQUENCE [LARGE SCALE GENOMIC DNA]</scope>
    <source>
        <strain evidence="5 6">GB1</strain>
    </source>
</reference>
<dbReference type="InterPro" id="IPR040398">
    <property type="entry name" value="Not1"/>
</dbReference>
<accession>A0A1X0QDS9</accession>
<gene>
    <name evidence="5" type="primary">NOT1</name>
    <name evidence="5" type="ORF">HERIO_257</name>
</gene>
<dbReference type="GO" id="GO:0000932">
    <property type="term" value="C:P-body"/>
    <property type="evidence" value="ECO:0007669"/>
    <property type="project" value="TreeGrafter"/>
</dbReference>
<dbReference type="VEuPathDB" id="MicrosporidiaDB:A0H76_625"/>
<dbReference type="Pfam" id="PF16418">
    <property type="entry name" value="CNOT1_HEAT"/>
    <property type="match status" value="1"/>
</dbReference>
<dbReference type="Gene3D" id="1.25.40.180">
    <property type="match status" value="1"/>
</dbReference>
<dbReference type="GO" id="GO:0017148">
    <property type="term" value="P:negative regulation of translation"/>
    <property type="evidence" value="ECO:0007669"/>
    <property type="project" value="InterPro"/>
</dbReference>
<dbReference type="EMBL" id="LVKB01000006">
    <property type="protein sequence ID" value="ORD97927.1"/>
    <property type="molecule type" value="Genomic_DNA"/>
</dbReference>
<dbReference type="Gene3D" id="1.25.40.840">
    <property type="entry name" value="CCR4-NOT transcription complex subunit 1 TTP binding domain"/>
    <property type="match status" value="1"/>
</dbReference>
<organism evidence="5 6">
    <name type="scientific">Hepatospora eriocheir</name>
    <dbReference type="NCBI Taxonomy" id="1081669"/>
    <lineage>
        <taxon>Eukaryota</taxon>
        <taxon>Fungi</taxon>
        <taxon>Fungi incertae sedis</taxon>
        <taxon>Microsporidia</taxon>
        <taxon>Hepatosporidae</taxon>
        <taxon>Hepatospora</taxon>
    </lineage>
</organism>
<proteinExistence type="predicted"/>
<dbReference type="Proteomes" id="UP000192356">
    <property type="component" value="Unassembled WGS sequence"/>
</dbReference>
<evidence type="ECO:0000313" key="6">
    <source>
        <dbReference type="Proteomes" id="UP000192356"/>
    </source>
</evidence>
<dbReference type="CDD" id="cd20710">
    <property type="entry name" value="NOT1_connector"/>
    <property type="match status" value="1"/>
</dbReference>
<feature type="domain" description="CCR4-NOT transcription complex subunit 1 HEAT repeat" evidence="3">
    <location>
        <begin position="227"/>
        <end position="323"/>
    </location>
</feature>
<dbReference type="PANTHER" id="PTHR13162">
    <property type="entry name" value="CCR4-NOT TRANSCRIPTION COMPLEX"/>
    <property type="match status" value="1"/>
</dbReference>
<dbReference type="GO" id="GO:0030015">
    <property type="term" value="C:CCR4-NOT core complex"/>
    <property type="evidence" value="ECO:0007669"/>
    <property type="project" value="InterPro"/>
</dbReference>
<dbReference type="InterPro" id="IPR055454">
    <property type="entry name" value="CNOT1-like_NOT1_connector"/>
</dbReference>
<dbReference type="VEuPathDB" id="MicrosporidiaDB:HERIO_257"/>
<name>A0A1X0QDS9_9MICR</name>
<dbReference type="InterPro" id="IPR032194">
    <property type="entry name" value="CNOT1_HEAT"/>
</dbReference>
<evidence type="ECO:0000259" key="1">
    <source>
        <dbReference type="Pfam" id="PF16415"/>
    </source>
</evidence>
<dbReference type="InterPro" id="IPR032193">
    <property type="entry name" value="CNOT1_TTP_bind"/>
</dbReference>
<evidence type="ECO:0000313" key="5">
    <source>
        <dbReference type="EMBL" id="ORD97927.1"/>
    </source>
</evidence>
<feature type="domain" description="CCR4-NOT transcription complex subunit 1 TTP binding" evidence="2">
    <location>
        <begin position="388"/>
        <end position="495"/>
    </location>
</feature>
<feature type="domain" description="CCR4-NOT transcription complex subunit 1 CAF1-binding" evidence="1">
    <location>
        <begin position="583"/>
        <end position="719"/>
    </location>
</feature>
<keyword evidence="6" id="KW-1185">Reference proteome</keyword>
<feature type="domain" description="CCR4-NOT transcription complex subunit 1-like NOT1 connector" evidence="4">
    <location>
        <begin position="1022"/>
        <end position="1115"/>
    </location>
</feature>
<dbReference type="Pfam" id="PF25097">
    <property type="entry name" value="ARM_Cnot1"/>
    <property type="match status" value="1"/>
</dbReference>
<evidence type="ECO:0000259" key="4">
    <source>
        <dbReference type="Pfam" id="PF25097"/>
    </source>
</evidence>
<evidence type="ECO:0000259" key="2">
    <source>
        <dbReference type="Pfam" id="PF16417"/>
    </source>
</evidence>